<comment type="caution">
    <text evidence="9">The sequence shown here is derived from an EMBL/GenBank/DDBJ whole genome shotgun (WGS) entry which is preliminary data.</text>
</comment>
<evidence type="ECO:0000259" key="8">
    <source>
        <dbReference type="Pfam" id="PF11699"/>
    </source>
</evidence>
<dbReference type="PANTHER" id="PTHR16684">
    <property type="entry name" value="CENTROMERE PROTEIN C"/>
    <property type="match status" value="1"/>
</dbReference>
<dbReference type="GO" id="GO:0051382">
    <property type="term" value="P:kinetochore assembly"/>
    <property type="evidence" value="ECO:0007669"/>
    <property type="project" value="InterPro"/>
</dbReference>
<feature type="compositionally biased region" description="Polar residues" evidence="7">
    <location>
        <begin position="295"/>
        <end position="305"/>
    </location>
</feature>
<evidence type="ECO:0000256" key="2">
    <source>
        <dbReference type="ARBA" id="ARBA00010291"/>
    </source>
</evidence>
<proteinExistence type="inferred from homology"/>
<dbReference type="CDD" id="cd06993">
    <property type="entry name" value="cupin_CENP-C_C"/>
    <property type="match status" value="1"/>
</dbReference>
<comment type="subcellular location">
    <subcellularLocation>
        <location evidence="1">Nucleus</location>
    </subcellularLocation>
</comment>
<accession>A0AAJ0B9H4</accession>
<dbReference type="InterPro" id="IPR028386">
    <property type="entry name" value="CENP-C/Mif2/cnp3"/>
</dbReference>
<keyword evidence="4" id="KW-0539">Nucleus</keyword>
<reference evidence="9" key="1">
    <citation type="submission" date="2023-06" db="EMBL/GenBank/DDBJ databases">
        <title>Genome-scale phylogeny and comparative genomics of the fungal order Sordariales.</title>
        <authorList>
            <consortium name="Lawrence Berkeley National Laboratory"/>
            <person name="Hensen N."/>
            <person name="Bonometti L."/>
            <person name="Westerberg I."/>
            <person name="Brannstrom I.O."/>
            <person name="Guillou S."/>
            <person name="Cros-Aarteil S."/>
            <person name="Calhoun S."/>
            <person name="Haridas S."/>
            <person name="Kuo A."/>
            <person name="Mondo S."/>
            <person name="Pangilinan J."/>
            <person name="Riley R."/>
            <person name="Labutti K."/>
            <person name="Andreopoulos B."/>
            <person name="Lipzen A."/>
            <person name="Chen C."/>
            <person name="Yanf M."/>
            <person name="Daum C."/>
            <person name="Ng V."/>
            <person name="Clum A."/>
            <person name="Steindorff A."/>
            <person name="Ohm R."/>
            <person name="Martin F."/>
            <person name="Silar P."/>
            <person name="Natvig D."/>
            <person name="Lalanne C."/>
            <person name="Gautier V."/>
            <person name="Ament-Velasquez S.L."/>
            <person name="Kruys A."/>
            <person name="Hutchinson M.I."/>
            <person name="Powell A.J."/>
            <person name="Barry K."/>
            <person name="Miller A.N."/>
            <person name="Grigoriev I.V."/>
            <person name="Debuchy R."/>
            <person name="Gladieux P."/>
            <person name="Thoren M.H."/>
            <person name="Johannesson H."/>
        </authorList>
    </citation>
    <scope>NUCLEOTIDE SEQUENCE</scope>
    <source>
        <strain evidence="9">PSN4</strain>
    </source>
</reference>
<dbReference type="Pfam" id="PF11699">
    <property type="entry name" value="CENP-C_C"/>
    <property type="match status" value="1"/>
</dbReference>
<feature type="region of interest" description="Disordered" evidence="7">
    <location>
        <begin position="403"/>
        <end position="468"/>
    </location>
</feature>
<dbReference type="EMBL" id="MU839836">
    <property type="protein sequence ID" value="KAK1754164.1"/>
    <property type="molecule type" value="Genomic_DNA"/>
</dbReference>
<dbReference type="GO" id="GO:0019237">
    <property type="term" value="F:centromeric DNA binding"/>
    <property type="evidence" value="ECO:0007669"/>
    <property type="project" value="InterPro"/>
</dbReference>
<feature type="region of interest" description="Disordered" evidence="7">
    <location>
        <begin position="89"/>
        <end position="110"/>
    </location>
</feature>
<comment type="function">
    <text evidence="5">Component of the kinetochore, a multiprotein complex that assembles on centromeric DNA and attaches chromosomes to spindle microtubules, mediating chromosome segregation and sister chromatid segregation during meiosis and mitosis. Component of the inner kinetochore constitutive centromere-associated network (CCAN), which serves as a structural platform for outer kinetochore assembly.</text>
</comment>
<feature type="compositionally biased region" description="Polar residues" evidence="7">
    <location>
        <begin position="405"/>
        <end position="422"/>
    </location>
</feature>
<name>A0AAJ0B9H4_9PEZI</name>
<gene>
    <name evidence="9" type="ORF">QBC47DRAFT_385914</name>
</gene>
<feature type="compositionally biased region" description="Basic and acidic residues" evidence="7">
    <location>
        <begin position="442"/>
        <end position="468"/>
    </location>
</feature>
<dbReference type="InterPro" id="IPR014710">
    <property type="entry name" value="RmlC-like_jellyroll"/>
</dbReference>
<feature type="compositionally biased region" description="Acidic residues" evidence="7">
    <location>
        <begin position="629"/>
        <end position="656"/>
    </location>
</feature>
<feature type="domain" description="Mif2/CENP-C cupin" evidence="8">
    <location>
        <begin position="536"/>
        <end position="618"/>
    </location>
</feature>
<comment type="similarity">
    <text evidence="2">Belongs to the CENP-C/MIF2 family.</text>
</comment>
<keyword evidence="10" id="KW-1185">Reference proteome</keyword>
<dbReference type="GO" id="GO:0051455">
    <property type="term" value="P:spindle attachment to meiosis I kinetochore"/>
    <property type="evidence" value="ECO:0007669"/>
    <property type="project" value="TreeGrafter"/>
</dbReference>
<evidence type="ECO:0000313" key="10">
    <source>
        <dbReference type="Proteomes" id="UP001239445"/>
    </source>
</evidence>
<protein>
    <recommendedName>
        <fullName evidence="6">CENP-C homolog</fullName>
    </recommendedName>
</protein>
<dbReference type="SUPFAM" id="SSF51182">
    <property type="entry name" value="RmlC-like cupins"/>
    <property type="match status" value="1"/>
</dbReference>
<evidence type="ECO:0000256" key="4">
    <source>
        <dbReference type="ARBA" id="ARBA00023242"/>
    </source>
</evidence>
<dbReference type="FunFam" id="2.60.120.10:FF:000033">
    <property type="entry name" value="Centromere protein C 1"/>
    <property type="match status" value="1"/>
</dbReference>
<feature type="region of interest" description="Disordered" evidence="7">
    <location>
        <begin position="626"/>
        <end position="656"/>
    </location>
</feature>
<evidence type="ECO:0000256" key="1">
    <source>
        <dbReference type="ARBA" id="ARBA00004123"/>
    </source>
</evidence>
<evidence type="ECO:0000256" key="7">
    <source>
        <dbReference type="SAM" id="MobiDB-lite"/>
    </source>
</evidence>
<dbReference type="GO" id="GO:0005634">
    <property type="term" value="C:nucleus"/>
    <property type="evidence" value="ECO:0007669"/>
    <property type="project" value="UniProtKB-SubCell"/>
</dbReference>
<dbReference type="Gene3D" id="2.60.120.10">
    <property type="entry name" value="Jelly Rolls"/>
    <property type="match status" value="1"/>
</dbReference>
<evidence type="ECO:0000256" key="3">
    <source>
        <dbReference type="ARBA" id="ARBA00023125"/>
    </source>
</evidence>
<dbReference type="GO" id="GO:0000776">
    <property type="term" value="C:kinetochore"/>
    <property type="evidence" value="ECO:0007669"/>
    <property type="project" value="InterPro"/>
</dbReference>
<evidence type="ECO:0000256" key="6">
    <source>
        <dbReference type="ARBA" id="ARBA00075033"/>
    </source>
</evidence>
<feature type="region of interest" description="Disordered" evidence="7">
    <location>
        <begin position="240"/>
        <end position="307"/>
    </location>
</feature>
<sequence>MTRSATTQSSVTRPDDAEAVDDTIVFKPDVALQLNSFRQKFNVCTTDEQLSLCVQKRDELLGRYNEVDILATAYERIMSDECSAYRQLKQRRTNRKSPAEQEDDEKEWGRFSGAATRGSNLLPPLKEVVRCWGAEIVWHYGWPSRKQKYLDKLCAAARAVHEWEKAVVGLNRSILSRTKDLRRFPAKSINPIEPADLDHLRAWSSKDPAPVTAQDLTDAFGFDKYGLMVHKEFAVGLPESEGAGTTLVPATPEGKGADAARPPGQTPSQPDHGAVDATMPTNHNPSTPDLEEDTAPTTPEASSHFPTKMSLRARKGANYHVPPTVPVPRIKAKKARLAAPAKSPKTPSQCCPDNVPSTFLLALDDLPTFEPEAVEQLQPLLPNLCGRHLLLFAKATSAMALAQKSVPNGNQEKARTATTLSADRQRRRADSLEDTPPASKRPRVDAARPDVAGDRPVHDQTEDDTYRKRTLAELQDEDIPVESWERNRGAIDGEVVRWYPDHEFNPPAQGELVLENKQLAISAAAIATQEVKGGMFRYAKTLNEGFFNAGVVDLPPGGKKQIKNSHRMFMTFFMHTGRVLVKVNKTRFRISKGGMWFVPRGNCYSIKNDYEQPARIFFSLGCQVAPQPVEEDEEDEDEEDEDEDEDDEQELPEDEE</sequence>
<dbReference type="GO" id="GO:0051315">
    <property type="term" value="P:attachment of mitotic spindle microtubules to kinetochore"/>
    <property type="evidence" value="ECO:0007669"/>
    <property type="project" value="TreeGrafter"/>
</dbReference>
<evidence type="ECO:0000313" key="9">
    <source>
        <dbReference type="EMBL" id="KAK1754164.1"/>
    </source>
</evidence>
<evidence type="ECO:0000256" key="5">
    <source>
        <dbReference type="ARBA" id="ARBA00057947"/>
    </source>
</evidence>
<dbReference type="InterPro" id="IPR025974">
    <property type="entry name" value="Mif2/CENP-C_cupin"/>
</dbReference>
<keyword evidence="3" id="KW-0238">DNA-binding</keyword>
<dbReference type="AlphaFoldDB" id="A0AAJ0B9H4"/>
<dbReference type="PANTHER" id="PTHR16684:SF11">
    <property type="entry name" value="CENTROMERE PROTEIN C"/>
    <property type="match status" value="1"/>
</dbReference>
<dbReference type="Proteomes" id="UP001239445">
    <property type="component" value="Unassembled WGS sequence"/>
</dbReference>
<dbReference type="InterPro" id="IPR011051">
    <property type="entry name" value="RmlC_Cupin_sf"/>
</dbReference>
<organism evidence="9 10">
    <name type="scientific">Echria macrotheca</name>
    <dbReference type="NCBI Taxonomy" id="438768"/>
    <lineage>
        <taxon>Eukaryota</taxon>
        <taxon>Fungi</taxon>
        <taxon>Dikarya</taxon>
        <taxon>Ascomycota</taxon>
        <taxon>Pezizomycotina</taxon>
        <taxon>Sordariomycetes</taxon>
        <taxon>Sordariomycetidae</taxon>
        <taxon>Sordariales</taxon>
        <taxon>Schizotheciaceae</taxon>
        <taxon>Echria</taxon>
    </lineage>
</organism>